<dbReference type="Proteomes" id="UP000030765">
    <property type="component" value="Unassembled WGS sequence"/>
</dbReference>
<proteinExistence type="predicted"/>
<reference evidence="3" key="2">
    <citation type="submission" date="2020-05" db="UniProtKB">
        <authorList>
            <consortium name="EnsemblMetazoa"/>
        </authorList>
    </citation>
    <scope>IDENTIFICATION</scope>
</reference>
<gene>
    <name evidence="2" type="ORF">ZHAS_00012561</name>
</gene>
<dbReference type="EnsemblMetazoa" id="ASIC012561-RA">
    <property type="protein sequence ID" value="ASIC012561-PA"/>
    <property type="gene ID" value="ASIC012561"/>
</dbReference>
<evidence type="ECO:0000256" key="1">
    <source>
        <dbReference type="SAM" id="MobiDB-lite"/>
    </source>
</evidence>
<reference evidence="2 4" key="1">
    <citation type="journal article" date="2014" name="BMC Genomics">
        <title>Genome sequence of Anopheles sinensis provides insight into genetics basis of mosquito competence for malaria parasites.</title>
        <authorList>
            <person name="Zhou D."/>
            <person name="Zhang D."/>
            <person name="Ding G."/>
            <person name="Shi L."/>
            <person name="Hou Q."/>
            <person name="Ye Y."/>
            <person name="Xu Y."/>
            <person name="Zhou H."/>
            <person name="Xiong C."/>
            <person name="Li S."/>
            <person name="Yu J."/>
            <person name="Hong S."/>
            <person name="Yu X."/>
            <person name="Zou P."/>
            <person name="Chen C."/>
            <person name="Chang X."/>
            <person name="Wang W."/>
            <person name="Lv Y."/>
            <person name="Sun Y."/>
            <person name="Ma L."/>
            <person name="Shen B."/>
            <person name="Zhu C."/>
        </authorList>
    </citation>
    <scope>NUCLEOTIDE SEQUENCE [LARGE SCALE GENOMIC DNA]</scope>
</reference>
<keyword evidence="4" id="KW-1185">Reference proteome</keyword>
<dbReference type="AlphaFoldDB" id="A0A084W365"/>
<dbReference type="EMBL" id="KE525280">
    <property type="protein sequence ID" value="KFB44659.1"/>
    <property type="molecule type" value="Genomic_DNA"/>
</dbReference>
<evidence type="ECO:0000313" key="3">
    <source>
        <dbReference type="EnsemblMetazoa" id="ASIC012561-PA"/>
    </source>
</evidence>
<feature type="compositionally biased region" description="Polar residues" evidence="1">
    <location>
        <begin position="42"/>
        <end position="52"/>
    </location>
</feature>
<dbReference type="EMBL" id="ATLV01019836">
    <property type="status" value="NOT_ANNOTATED_CDS"/>
    <property type="molecule type" value="Genomic_DNA"/>
</dbReference>
<organism evidence="2">
    <name type="scientific">Anopheles sinensis</name>
    <name type="common">Mosquito</name>
    <dbReference type="NCBI Taxonomy" id="74873"/>
    <lineage>
        <taxon>Eukaryota</taxon>
        <taxon>Metazoa</taxon>
        <taxon>Ecdysozoa</taxon>
        <taxon>Arthropoda</taxon>
        <taxon>Hexapoda</taxon>
        <taxon>Insecta</taxon>
        <taxon>Pterygota</taxon>
        <taxon>Neoptera</taxon>
        <taxon>Endopterygota</taxon>
        <taxon>Diptera</taxon>
        <taxon>Nematocera</taxon>
        <taxon>Culicoidea</taxon>
        <taxon>Culicidae</taxon>
        <taxon>Anophelinae</taxon>
        <taxon>Anopheles</taxon>
    </lineage>
</organism>
<evidence type="ECO:0000313" key="2">
    <source>
        <dbReference type="EMBL" id="KFB44659.1"/>
    </source>
</evidence>
<protein>
    <submittedName>
        <fullName evidence="2 3">Uncharacterized protein</fullName>
    </submittedName>
</protein>
<name>A0A084W365_ANOSI</name>
<evidence type="ECO:0000313" key="4">
    <source>
        <dbReference type="Proteomes" id="UP000030765"/>
    </source>
</evidence>
<sequence>MNSPLVADGYTHDDDDDDDGEEDEETDEMEVVRGGGKCGSSVKGNQQTRRVC</sequence>
<feature type="compositionally biased region" description="Acidic residues" evidence="1">
    <location>
        <begin position="13"/>
        <end position="29"/>
    </location>
</feature>
<dbReference type="VEuPathDB" id="VectorBase:ASIC012561"/>
<feature type="region of interest" description="Disordered" evidence="1">
    <location>
        <begin position="1"/>
        <end position="52"/>
    </location>
</feature>
<accession>A0A084W365</accession>